<dbReference type="EMBL" id="BARU01011673">
    <property type="protein sequence ID" value="GAH32324.1"/>
    <property type="molecule type" value="Genomic_DNA"/>
</dbReference>
<protein>
    <submittedName>
        <fullName evidence="1">Uncharacterized protein</fullName>
    </submittedName>
</protein>
<name>X1FSH7_9ZZZZ</name>
<reference evidence="1" key="1">
    <citation type="journal article" date="2014" name="Front. Microbiol.">
        <title>High frequency of phylogenetically diverse reductive dehalogenase-homologous genes in deep subseafloor sedimentary metagenomes.</title>
        <authorList>
            <person name="Kawai M."/>
            <person name="Futagami T."/>
            <person name="Toyoda A."/>
            <person name="Takaki Y."/>
            <person name="Nishi S."/>
            <person name="Hori S."/>
            <person name="Arai W."/>
            <person name="Tsubouchi T."/>
            <person name="Morono Y."/>
            <person name="Uchiyama I."/>
            <person name="Ito T."/>
            <person name="Fujiyama A."/>
            <person name="Inagaki F."/>
            <person name="Takami H."/>
        </authorList>
    </citation>
    <scope>NUCLEOTIDE SEQUENCE</scope>
    <source>
        <strain evidence="1">Expedition CK06-06</strain>
    </source>
</reference>
<organism evidence="1">
    <name type="scientific">marine sediment metagenome</name>
    <dbReference type="NCBI Taxonomy" id="412755"/>
    <lineage>
        <taxon>unclassified sequences</taxon>
        <taxon>metagenomes</taxon>
        <taxon>ecological metagenomes</taxon>
    </lineage>
</organism>
<gene>
    <name evidence="1" type="ORF">S03H2_21836</name>
</gene>
<comment type="caution">
    <text evidence="1">The sequence shown here is derived from an EMBL/GenBank/DDBJ whole genome shotgun (WGS) entry which is preliminary data.</text>
</comment>
<proteinExistence type="predicted"/>
<evidence type="ECO:0000313" key="1">
    <source>
        <dbReference type="EMBL" id="GAH32324.1"/>
    </source>
</evidence>
<sequence>MGRRYKIGKSYVERSRDGTFKKWTKIGKSLARDRVVKAKTKVKAAT</sequence>
<feature type="non-terminal residue" evidence="1">
    <location>
        <position position="46"/>
    </location>
</feature>
<dbReference type="AlphaFoldDB" id="X1FSH7"/>
<accession>X1FSH7</accession>